<dbReference type="EMBL" id="BAABJZ010000066">
    <property type="protein sequence ID" value="GAA4886637.1"/>
    <property type="molecule type" value="Genomic_DNA"/>
</dbReference>
<organism evidence="2 3">
    <name type="scientific">Ferrimonas pelagia</name>
    <dbReference type="NCBI Taxonomy" id="1177826"/>
    <lineage>
        <taxon>Bacteria</taxon>
        <taxon>Pseudomonadati</taxon>
        <taxon>Pseudomonadota</taxon>
        <taxon>Gammaproteobacteria</taxon>
        <taxon>Alteromonadales</taxon>
        <taxon>Ferrimonadaceae</taxon>
        <taxon>Ferrimonas</taxon>
    </lineage>
</organism>
<sequence>MPTGLTPTLRHWYQQGQFKTIRGQQLFFGVEGEGPTLLLIHGFPSASWDWHRLLPALRPHFQIIYLDMLGFGFSDKPLRAYPIGLQADLITDLLLHLNIGQAHILAHDYGDTVAQELLARQIKQRSPIRWLSCALLNGGLFPEAHRPLLIQKLLASPLGSWLAPLLGQRIFFRNLKRIWGQTSPSKHELTALWQLLQFNQGQRVIPQLIRYMNERRTHRARWASALTQSPIPLGLINGTADPISGHQLLERFRTLLPHCPTYSLDGVGHYPQLEAPQATVDALLTFHLERVASLTELKQGVTA</sequence>
<evidence type="ECO:0000313" key="3">
    <source>
        <dbReference type="Proteomes" id="UP001499988"/>
    </source>
</evidence>
<dbReference type="SUPFAM" id="SSF53474">
    <property type="entry name" value="alpha/beta-Hydrolases"/>
    <property type="match status" value="1"/>
</dbReference>
<dbReference type="PANTHER" id="PTHR43798">
    <property type="entry name" value="MONOACYLGLYCEROL LIPASE"/>
    <property type="match status" value="1"/>
</dbReference>
<proteinExistence type="predicted"/>
<dbReference type="InterPro" id="IPR000639">
    <property type="entry name" value="Epox_hydrolase-like"/>
</dbReference>
<accession>A0ABP9ETI6</accession>
<protein>
    <submittedName>
        <fullName evidence="2">Alpha/beta hydrolase</fullName>
    </submittedName>
</protein>
<reference evidence="3" key="1">
    <citation type="journal article" date="2019" name="Int. J. Syst. Evol. Microbiol.">
        <title>The Global Catalogue of Microorganisms (GCM) 10K type strain sequencing project: providing services to taxonomists for standard genome sequencing and annotation.</title>
        <authorList>
            <consortium name="The Broad Institute Genomics Platform"/>
            <consortium name="The Broad Institute Genome Sequencing Center for Infectious Disease"/>
            <person name="Wu L."/>
            <person name="Ma J."/>
        </authorList>
    </citation>
    <scope>NUCLEOTIDE SEQUENCE [LARGE SCALE GENOMIC DNA]</scope>
    <source>
        <strain evidence="3">JCM 18401</strain>
    </source>
</reference>
<dbReference type="GO" id="GO:0016787">
    <property type="term" value="F:hydrolase activity"/>
    <property type="evidence" value="ECO:0007669"/>
    <property type="project" value="UniProtKB-KW"/>
</dbReference>
<evidence type="ECO:0000313" key="2">
    <source>
        <dbReference type="EMBL" id="GAA4886637.1"/>
    </source>
</evidence>
<gene>
    <name evidence="2" type="ORF">GCM10023333_20060</name>
</gene>
<evidence type="ECO:0000259" key="1">
    <source>
        <dbReference type="Pfam" id="PF00561"/>
    </source>
</evidence>
<dbReference type="RefSeq" id="WP_345335244.1">
    <property type="nucleotide sequence ID" value="NZ_BAABJZ010000066.1"/>
</dbReference>
<name>A0ABP9ETI6_9GAMM</name>
<keyword evidence="2" id="KW-0378">Hydrolase</keyword>
<dbReference type="Gene3D" id="3.40.50.1820">
    <property type="entry name" value="alpha/beta hydrolase"/>
    <property type="match status" value="1"/>
</dbReference>
<dbReference type="PRINTS" id="PR00412">
    <property type="entry name" value="EPOXHYDRLASE"/>
</dbReference>
<dbReference type="InterPro" id="IPR029058">
    <property type="entry name" value="AB_hydrolase_fold"/>
</dbReference>
<dbReference type="InterPro" id="IPR000073">
    <property type="entry name" value="AB_hydrolase_1"/>
</dbReference>
<dbReference type="Pfam" id="PF00561">
    <property type="entry name" value="Abhydrolase_1"/>
    <property type="match status" value="1"/>
</dbReference>
<feature type="domain" description="AB hydrolase-1" evidence="1">
    <location>
        <begin position="35"/>
        <end position="276"/>
    </location>
</feature>
<dbReference type="Proteomes" id="UP001499988">
    <property type="component" value="Unassembled WGS sequence"/>
</dbReference>
<keyword evidence="3" id="KW-1185">Reference proteome</keyword>
<dbReference type="PANTHER" id="PTHR43798:SF33">
    <property type="entry name" value="HYDROLASE, PUTATIVE (AFU_ORTHOLOGUE AFUA_2G14860)-RELATED"/>
    <property type="match status" value="1"/>
</dbReference>
<comment type="caution">
    <text evidence="2">The sequence shown here is derived from an EMBL/GenBank/DDBJ whole genome shotgun (WGS) entry which is preliminary data.</text>
</comment>
<dbReference type="InterPro" id="IPR050266">
    <property type="entry name" value="AB_hydrolase_sf"/>
</dbReference>